<dbReference type="GO" id="GO:0016020">
    <property type="term" value="C:membrane"/>
    <property type="evidence" value="ECO:0007669"/>
    <property type="project" value="UniProtKB-SubCell"/>
</dbReference>
<keyword evidence="3 6" id="KW-1133">Transmembrane helix</keyword>
<proteinExistence type="predicted"/>
<keyword evidence="2 6" id="KW-0812">Transmembrane</keyword>
<keyword evidence="9" id="KW-1185">Reference proteome</keyword>
<dbReference type="STRING" id="36022.A0A1V2LE70"/>
<dbReference type="PANTHER" id="PTHR15549:SF30">
    <property type="entry name" value="MID2 DOMAIN-CONTAINING PROTEIN"/>
    <property type="match status" value="1"/>
</dbReference>
<dbReference type="InterPro" id="IPR015919">
    <property type="entry name" value="Cadherin-like_sf"/>
</dbReference>
<evidence type="ECO:0000259" key="7">
    <source>
        <dbReference type="SMART" id="SM00736"/>
    </source>
</evidence>
<comment type="caution">
    <text evidence="8">The sequence shown here is derived from an EMBL/GenBank/DDBJ whole genome shotgun (WGS) entry which is preliminary data.</text>
</comment>
<feature type="compositionally biased region" description="Polar residues" evidence="5">
    <location>
        <begin position="848"/>
        <end position="861"/>
    </location>
</feature>
<dbReference type="Pfam" id="PF05345">
    <property type="entry name" value="He_PIG"/>
    <property type="match status" value="2"/>
</dbReference>
<dbReference type="EMBL" id="MPUK01000001">
    <property type="protein sequence ID" value="ONH70034.1"/>
    <property type="molecule type" value="Genomic_DNA"/>
</dbReference>
<evidence type="ECO:0000256" key="2">
    <source>
        <dbReference type="ARBA" id="ARBA00022692"/>
    </source>
</evidence>
<comment type="subcellular location">
    <subcellularLocation>
        <location evidence="1">Membrane</location>
        <topology evidence="1">Single-pass membrane protein</topology>
    </subcellularLocation>
</comment>
<evidence type="ECO:0000256" key="3">
    <source>
        <dbReference type="ARBA" id="ARBA00022989"/>
    </source>
</evidence>
<evidence type="ECO:0000256" key="6">
    <source>
        <dbReference type="SAM" id="Phobius"/>
    </source>
</evidence>
<dbReference type="InterPro" id="IPR013783">
    <property type="entry name" value="Ig-like_fold"/>
</dbReference>
<keyword evidence="4 6" id="KW-0472">Membrane</keyword>
<dbReference type="Proteomes" id="UP000189513">
    <property type="component" value="Unassembled WGS sequence"/>
</dbReference>
<dbReference type="Gene3D" id="2.60.40.10">
    <property type="entry name" value="Immunoglobulins"/>
    <property type="match status" value="3"/>
</dbReference>
<reference evidence="9" key="1">
    <citation type="journal article" date="2017" name="Genome Announc.">
        <title>Genome sequences of Cyberlindnera fabianii 65, Pichia kudriavzevii 129, and Saccharomyces cerevisiae 131 isolated from fermented masau fruits in Zimbabwe.</title>
        <authorList>
            <person name="van Rijswijck I.M.H."/>
            <person name="Derks M.F.L."/>
            <person name="Abee T."/>
            <person name="de Ridder D."/>
            <person name="Smid E.J."/>
        </authorList>
    </citation>
    <scope>NUCLEOTIDE SEQUENCE [LARGE SCALE GENOMIC DNA]</scope>
    <source>
        <strain evidence="9">65</strain>
    </source>
</reference>
<evidence type="ECO:0000256" key="5">
    <source>
        <dbReference type="SAM" id="MobiDB-lite"/>
    </source>
</evidence>
<gene>
    <name evidence="8" type="ORF">BON22_0189</name>
</gene>
<feature type="region of interest" description="Disordered" evidence="5">
    <location>
        <begin position="511"/>
        <end position="539"/>
    </location>
</feature>
<dbReference type="InterPro" id="IPR051694">
    <property type="entry name" value="Immunoregulatory_rcpt-like"/>
</dbReference>
<feature type="compositionally biased region" description="Low complexity" evidence="5">
    <location>
        <begin position="426"/>
        <end position="467"/>
    </location>
</feature>
<evidence type="ECO:0000256" key="1">
    <source>
        <dbReference type="ARBA" id="ARBA00004167"/>
    </source>
</evidence>
<organism evidence="8 9">
    <name type="scientific">Cyberlindnera fabianii</name>
    <name type="common">Yeast</name>
    <name type="synonym">Hansenula fabianii</name>
    <dbReference type="NCBI Taxonomy" id="36022"/>
    <lineage>
        <taxon>Eukaryota</taxon>
        <taxon>Fungi</taxon>
        <taxon>Dikarya</taxon>
        <taxon>Ascomycota</taxon>
        <taxon>Saccharomycotina</taxon>
        <taxon>Saccharomycetes</taxon>
        <taxon>Phaffomycetales</taxon>
        <taxon>Phaffomycetaceae</taxon>
        <taxon>Cyberlindnera</taxon>
    </lineage>
</organism>
<feature type="region of interest" description="Disordered" evidence="5">
    <location>
        <begin position="424"/>
        <end position="475"/>
    </location>
</feature>
<feature type="transmembrane region" description="Helical" evidence="6">
    <location>
        <begin position="479"/>
        <end position="501"/>
    </location>
</feature>
<feature type="compositionally biased region" description="Polar residues" evidence="5">
    <location>
        <begin position="649"/>
        <end position="660"/>
    </location>
</feature>
<dbReference type="SMART" id="SM00736">
    <property type="entry name" value="CADG"/>
    <property type="match status" value="2"/>
</dbReference>
<protein>
    <submittedName>
        <fullName evidence="8">Axial budding pattern protein 2</fullName>
    </submittedName>
</protein>
<sequence length="871" mass="93690">MIYRTALAIGLGLANVVLAIPYAAFPFDEQLPTVARVNQAYTFQINNETFLSSTGTVQYYAEDLPSWLSFDSGSRTLSGTPSEDDKTDSATFTLVGADDSGNYTSKCSLVVSDSTGPEASTKFTVLNQLADYGQTNGIDSVVLSPGEVFNITFDSKTFDSDDTIKAYYGRSSDRTPLPNWLFFDSSNLRFSGVAPPANSEIAPGFKYSFMFIATDYAGYAGNWVDFGITIGAHELTTTLKDAIHINGSAGDSLSYAIPLESVYEDGVAVTSSNITNAVLNGAPSWLSLNDFTLSGEVPDDYDQSDASTFNVTLYDSYSNSVTLFFFIESISSLFAVDSFKYSNATKGSYFQYYFLPSDFTDFENTNVTVEFGDDSDWLSFHESNLTINGETPDDFDETTVTVIASSKGTDDEMDFKIYGVDPINESSSSSRSHSSTKTSSHSATSTASATSSTSEPTATESDSSASSGHKKSSGVNKKALGIGLGVGLGGAALIIAALLIFCCCYKKRNNKDKDVESSSPNISGPILGNPANGPNGRSPVAGGIGAVAAAGYMTSPGSSSSSMTNDEKADWNEPQRLGALNVLKLDEKDYYEHDSGTSSTTNVASFDSIHDDESGDDTHSSVYQDALQAQSTDMLMGPPAETHVHTRHAGNSQPMTTAKKSWRQTIDSRFNRESLNSLATVSTNELFSVRLAEDDDIERDPRKSNLNFRDSAFLGSTASSILTRDDSGNIQKLDSDGNIVGHLNNSKDNLKGQRNSRATNLDILKEEDTPQPQAGKFEADTSFSSMNTGSSGEAFYPILTQGGDVQWKQQEKGAGFSFEKHQSNGLTQHTNDSKAKLRDFNNRIKSSQADISNDITQSTGETAEIESLSDH</sequence>
<feature type="domain" description="Dystroglycan-type cadherin-like" evidence="7">
    <location>
        <begin position="133"/>
        <end position="237"/>
    </location>
</feature>
<dbReference type="GO" id="GO:0071944">
    <property type="term" value="C:cell periphery"/>
    <property type="evidence" value="ECO:0007669"/>
    <property type="project" value="UniProtKB-ARBA"/>
</dbReference>
<accession>A0A1V2LE70</accession>
<evidence type="ECO:0000313" key="8">
    <source>
        <dbReference type="EMBL" id="ONH70034.1"/>
    </source>
</evidence>
<feature type="region of interest" description="Disordered" evidence="5">
    <location>
        <begin position="592"/>
        <end position="620"/>
    </location>
</feature>
<dbReference type="OMA" id="ATRGEWF"/>
<feature type="region of interest" description="Disordered" evidence="5">
    <location>
        <begin position="555"/>
        <end position="575"/>
    </location>
</feature>
<feature type="compositionally biased region" description="Polar residues" evidence="5">
    <location>
        <begin position="596"/>
        <end position="605"/>
    </location>
</feature>
<evidence type="ECO:0000313" key="9">
    <source>
        <dbReference type="Proteomes" id="UP000189513"/>
    </source>
</evidence>
<dbReference type="PANTHER" id="PTHR15549">
    <property type="entry name" value="PAIRED IMMUNOGLOBULIN-LIKE TYPE 2 RECEPTOR"/>
    <property type="match status" value="1"/>
</dbReference>
<name>A0A1V2LE70_CYBFA</name>
<dbReference type="VEuPathDB" id="FungiDB:BON22_0189"/>
<feature type="region of interest" description="Disordered" evidence="5">
    <location>
        <begin position="636"/>
        <end position="660"/>
    </location>
</feature>
<dbReference type="AlphaFoldDB" id="A0A1V2LE70"/>
<feature type="compositionally biased region" description="Basic and acidic residues" evidence="5">
    <location>
        <begin position="608"/>
        <end position="619"/>
    </location>
</feature>
<dbReference type="SUPFAM" id="SSF49313">
    <property type="entry name" value="Cadherin-like"/>
    <property type="match status" value="3"/>
</dbReference>
<dbReference type="GO" id="GO:0005509">
    <property type="term" value="F:calcium ion binding"/>
    <property type="evidence" value="ECO:0007669"/>
    <property type="project" value="InterPro"/>
</dbReference>
<feature type="region of interest" description="Disordered" evidence="5">
    <location>
        <begin position="848"/>
        <end position="871"/>
    </location>
</feature>
<feature type="domain" description="Dystroglycan-type cadherin-like" evidence="7">
    <location>
        <begin position="22"/>
        <end position="120"/>
    </location>
</feature>
<dbReference type="InterPro" id="IPR006644">
    <property type="entry name" value="Cadg"/>
</dbReference>
<evidence type="ECO:0000256" key="4">
    <source>
        <dbReference type="ARBA" id="ARBA00023136"/>
    </source>
</evidence>